<sequence>CAYRAKENLELLKPLQYKFKLSHGISIEKYSTKLSIHTSIEYMTMPSTTIKLRHSKNITIQEASRIDDMNMLFQGIQFEENSFEDSRNFVDLCGISNKTQTNAVLCEIICEKATIEYDIEKLKPTAALHLAVEEALESNTPIENLNLVFQKFGYFFTTKVIIGDKLSRSVRFTGKKCSGYPESKYKNLFGTHVFDKFSEKEKIYEQWKEQIKPINSSFMLAVNGDITELSDISKWIENVSNKVSDWHIIKRVVVPIIKILDREQQLKIEYLFTKENRVLMKNETLLIDTSKGYYRFFFEKPLKSYNYQIFGKLVSFEGSDIDVKFSLKSESGFSVNWDKKRKINGPTKLQWMLIGCPSEIGYYDSKTRDISVKTGFTELKLELRNESKNKNGSKLWSKRIDVGISLSKHHAISIDVECASASNRIIFFQSLYSIIVDSVIEIQVKTNEAEILELLKKDKEFLVNIRWCVAFEGPLHQKQVQTRTLLNEEINMNILLSMFGIPCDLSNVKHTQVQYNIGILSF</sequence>
<name>A0A9N9BBW0_9GLOM</name>
<feature type="non-terminal residue" evidence="1">
    <location>
        <position position="1"/>
    </location>
</feature>
<dbReference type="AlphaFoldDB" id="A0A9N9BBW0"/>
<keyword evidence="2" id="KW-1185">Reference proteome</keyword>
<dbReference type="EMBL" id="CAJVPL010001239">
    <property type="protein sequence ID" value="CAG8560749.1"/>
    <property type="molecule type" value="Genomic_DNA"/>
</dbReference>
<gene>
    <name evidence="1" type="ORF">AGERDE_LOCUS7139</name>
</gene>
<dbReference type="Proteomes" id="UP000789831">
    <property type="component" value="Unassembled WGS sequence"/>
</dbReference>
<evidence type="ECO:0000313" key="2">
    <source>
        <dbReference type="Proteomes" id="UP000789831"/>
    </source>
</evidence>
<accession>A0A9N9BBW0</accession>
<dbReference type="OrthoDB" id="2338404at2759"/>
<proteinExistence type="predicted"/>
<reference evidence="1" key="1">
    <citation type="submission" date="2021-06" db="EMBL/GenBank/DDBJ databases">
        <authorList>
            <person name="Kallberg Y."/>
            <person name="Tangrot J."/>
            <person name="Rosling A."/>
        </authorList>
    </citation>
    <scope>NUCLEOTIDE SEQUENCE</scope>
    <source>
        <strain evidence="1">MT106</strain>
    </source>
</reference>
<evidence type="ECO:0000313" key="1">
    <source>
        <dbReference type="EMBL" id="CAG8560749.1"/>
    </source>
</evidence>
<comment type="caution">
    <text evidence="1">The sequence shown here is derived from an EMBL/GenBank/DDBJ whole genome shotgun (WGS) entry which is preliminary data.</text>
</comment>
<organism evidence="1 2">
    <name type="scientific">Ambispora gerdemannii</name>
    <dbReference type="NCBI Taxonomy" id="144530"/>
    <lineage>
        <taxon>Eukaryota</taxon>
        <taxon>Fungi</taxon>
        <taxon>Fungi incertae sedis</taxon>
        <taxon>Mucoromycota</taxon>
        <taxon>Glomeromycotina</taxon>
        <taxon>Glomeromycetes</taxon>
        <taxon>Archaeosporales</taxon>
        <taxon>Ambisporaceae</taxon>
        <taxon>Ambispora</taxon>
    </lineage>
</organism>
<protein>
    <submittedName>
        <fullName evidence="1">7506_t:CDS:1</fullName>
    </submittedName>
</protein>